<dbReference type="Proteomes" id="UP000186303">
    <property type="component" value="Chromosome 3"/>
</dbReference>
<evidence type="ECO:0000313" key="2">
    <source>
        <dbReference type="EMBL" id="SHO77394.1"/>
    </source>
</evidence>
<name>A0A1M8A5C6_MALS4</name>
<dbReference type="AlphaFoldDB" id="A0A1M8A5C6"/>
<dbReference type="OrthoDB" id="3364969at2759"/>
<organism evidence="2 3">
    <name type="scientific">Malassezia sympodialis (strain ATCC 42132)</name>
    <name type="common">Atopic eczema-associated yeast</name>
    <dbReference type="NCBI Taxonomy" id="1230383"/>
    <lineage>
        <taxon>Eukaryota</taxon>
        <taxon>Fungi</taxon>
        <taxon>Dikarya</taxon>
        <taxon>Basidiomycota</taxon>
        <taxon>Ustilaginomycotina</taxon>
        <taxon>Malasseziomycetes</taxon>
        <taxon>Malasseziales</taxon>
        <taxon>Malasseziaceae</taxon>
        <taxon>Malassezia</taxon>
    </lineage>
</organism>
<reference evidence="3" key="1">
    <citation type="journal article" date="2017" name="Nucleic Acids Res.">
        <title>Proteogenomics produces comprehensive and highly accurate protein-coding gene annotation in a complete genome assembly of Malassezia sympodialis.</title>
        <authorList>
            <person name="Zhu Y."/>
            <person name="Engstroem P.G."/>
            <person name="Tellgren-Roth C."/>
            <person name="Baudo C.D."/>
            <person name="Kennell J.C."/>
            <person name="Sun S."/>
            <person name="Billmyre R.B."/>
            <person name="Schroeder M.S."/>
            <person name="Andersson A."/>
            <person name="Holm T."/>
            <person name="Sigurgeirsson B."/>
            <person name="Wu G."/>
            <person name="Sankaranarayanan S.R."/>
            <person name="Siddharthan R."/>
            <person name="Sanyal K."/>
            <person name="Lundeberg J."/>
            <person name="Nystedt B."/>
            <person name="Boekhout T."/>
            <person name="Dawson T.L. Jr."/>
            <person name="Heitman J."/>
            <person name="Scheynius A."/>
            <person name="Lehtioe J."/>
        </authorList>
    </citation>
    <scope>NUCLEOTIDE SEQUENCE [LARGE SCALE GENOMIC DNA]</scope>
    <source>
        <strain evidence="3">ATCC 42132</strain>
    </source>
</reference>
<protein>
    <submittedName>
        <fullName evidence="2">Uncharacterized protein</fullName>
    </submittedName>
</protein>
<sequence length="120" mass="14270">MQSNDKRHALKLIPNDPYSKQQARKKLRDKCLMRIQEERYLKRNASVMHARETWLNAMVEQEVMKMGHIWSEEDIGHIIREEYYHAINIYEQQCSVEVGHLSLDHLLAIEQEIANETTHS</sequence>
<keyword evidence="3" id="KW-1185">Reference proteome</keyword>
<accession>A0A1M8A5C6</accession>
<evidence type="ECO:0000313" key="3">
    <source>
        <dbReference type="Proteomes" id="UP000186303"/>
    </source>
</evidence>
<dbReference type="EMBL" id="LT671823">
    <property type="protein sequence ID" value="SHO77394.1"/>
    <property type="molecule type" value="Genomic_DNA"/>
</dbReference>
<evidence type="ECO:0000256" key="1">
    <source>
        <dbReference type="SAM" id="MobiDB-lite"/>
    </source>
</evidence>
<proteinExistence type="predicted"/>
<dbReference type="VEuPathDB" id="FungiDB:MSYG_1734"/>
<gene>
    <name evidence="2" type="ORF">MSYG_1734</name>
</gene>
<feature type="region of interest" description="Disordered" evidence="1">
    <location>
        <begin position="1"/>
        <end position="22"/>
    </location>
</feature>